<evidence type="ECO:0000313" key="3">
    <source>
        <dbReference type="Proteomes" id="UP000785679"/>
    </source>
</evidence>
<organism evidence="2 3">
    <name type="scientific">Halteria grandinella</name>
    <dbReference type="NCBI Taxonomy" id="5974"/>
    <lineage>
        <taxon>Eukaryota</taxon>
        <taxon>Sar</taxon>
        <taxon>Alveolata</taxon>
        <taxon>Ciliophora</taxon>
        <taxon>Intramacronucleata</taxon>
        <taxon>Spirotrichea</taxon>
        <taxon>Stichotrichia</taxon>
        <taxon>Sporadotrichida</taxon>
        <taxon>Halteriidae</taxon>
        <taxon>Halteria</taxon>
    </lineage>
</organism>
<feature type="compositionally biased region" description="Basic and acidic residues" evidence="1">
    <location>
        <begin position="148"/>
        <end position="175"/>
    </location>
</feature>
<feature type="compositionally biased region" description="Polar residues" evidence="1">
    <location>
        <begin position="1"/>
        <end position="10"/>
    </location>
</feature>
<proteinExistence type="predicted"/>
<reference evidence="2" key="1">
    <citation type="submission" date="2019-06" db="EMBL/GenBank/DDBJ databases">
        <authorList>
            <person name="Zheng W."/>
        </authorList>
    </citation>
    <scope>NUCLEOTIDE SEQUENCE</scope>
    <source>
        <strain evidence="2">QDHG01</strain>
    </source>
</reference>
<feature type="compositionally biased region" description="Low complexity" evidence="1">
    <location>
        <begin position="131"/>
        <end position="144"/>
    </location>
</feature>
<feature type="compositionally biased region" description="Polar residues" evidence="1">
    <location>
        <begin position="184"/>
        <end position="196"/>
    </location>
</feature>
<dbReference type="AlphaFoldDB" id="A0A8J8T2M0"/>
<sequence length="258" mass="28777">MIVNIQTSPLDAQPRKPRQSSPVVYQSIFNDHRTAQLLSEQLLFLRQKGLNQPIPSKDQTSDTREQKQRHVIKLSHLQQVTKIKPIKVSAHASPRGLGLHTPSKTSKKIPSIHQPVLSQKHSRDKENGQQSCSPSPLCNPLLLNKFRSPSDKQLDTSESKKPSYISAKHEGKRSEVGASKKGQPEQQKVSVQTSKKPSFLKHPTHLKKPSLLGSPIPPTSDKVQVLKQHVKNNPSHLASPRVQQQQSILAKLRSPRGC</sequence>
<dbReference type="Proteomes" id="UP000785679">
    <property type="component" value="Unassembled WGS sequence"/>
</dbReference>
<comment type="caution">
    <text evidence="2">The sequence shown here is derived from an EMBL/GenBank/DDBJ whole genome shotgun (WGS) entry which is preliminary data.</text>
</comment>
<feature type="region of interest" description="Disordered" evidence="1">
    <location>
        <begin position="85"/>
        <end position="258"/>
    </location>
</feature>
<protein>
    <submittedName>
        <fullName evidence="2">Uncharacterized protein</fullName>
    </submittedName>
</protein>
<gene>
    <name evidence="2" type="ORF">FGO68_gene905</name>
</gene>
<evidence type="ECO:0000313" key="2">
    <source>
        <dbReference type="EMBL" id="TNV79984.1"/>
    </source>
</evidence>
<evidence type="ECO:0000256" key="1">
    <source>
        <dbReference type="SAM" id="MobiDB-lite"/>
    </source>
</evidence>
<feature type="compositionally biased region" description="Basic residues" evidence="1">
    <location>
        <begin position="198"/>
        <end position="208"/>
    </location>
</feature>
<feature type="region of interest" description="Disordered" evidence="1">
    <location>
        <begin position="1"/>
        <end position="21"/>
    </location>
</feature>
<dbReference type="EMBL" id="RRYP01008135">
    <property type="protein sequence ID" value="TNV79984.1"/>
    <property type="molecule type" value="Genomic_DNA"/>
</dbReference>
<name>A0A8J8T2M0_HALGN</name>
<feature type="compositionally biased region" description="Polar residues" evidence="1">
    <location>
        <begin position="231"/>
        <end position="248"/>
    </location>
</feature>
<accession>A0A8J8T2M0</accession>
<keyword evidence="3" id="KW-1185">Reference proteome</keyword>